<dbReference type="EMBL" id="JBIMZQ010000003">
    <property type="protein sequence ID" value="KAL3672630.1"/>
    <property type="molecule type" value="Genomic_DNA"/>
</dbReference>
<evidence type="ECO:0000313" key="4">
    <source>
        <dbReference type="Proteomes" id="UP001632037"/>
    </source>
</evidence>
<accession>A0ABD3G0H3</accession>
<gene>
    <name evidence="3" type="ORF">V7S43_001925</name>
</gene>
<reference evidence="3 4" key="1">
    <citation type="submission" date="2024-09" db="EMBL/GenBank/DDBJ databases">
        <title>Genome sequencing and assembly of Phytophthora oleae, isolate VK10A, causative agent of rot of olive drupes.</title>
        <authorList>
            <person name="Conti Taguali S."/>
            <person name="Riolo M."/>
            <person name="La Spada F."/>
            <person name="Cacciola S.O."/>
            <person name="Dionisio G."/>
        </authorList>
    </citation>
    <scope>NUCLEOTIDE SEQUENCE [LARGE SCALE GENOMIC DNA]</scope>
    <source>
        <strain evidence="3 4">VK10A</strain>
    </source>
</reference>
<dbReference type="FunFam" id="3.40.50.300:FF:000528">
    <property type="entry name" value="ABC transporter G family member 31"/>
    <property type="match status" value="1"/>
</dbReference>
<comment type="caution">
    <text evidence="3">The sequence shown here is derived from an EMBL/GenBank/DDBJ whole genome shotgun (WGS) entry which is preliminary data.</text>
</comment>
<dbReference type="Proteomes" id="UP001632037">
    <property type="component" value="Unassembled WGS sequence"/>
</dbReference>
<keyword evidence="1" id="KW-0813">Transport</keyword>
<keyword evidence="4" id="KW-1185">Reference proteome</keyword>
<feature type="domain" description="ABC transporter" evidence="2">
    <location>
        <begin position="87"/>
        <end position="349"/>
    </location>
</feature>
<evidence type="ECO:0000259" key="2">
    <source>
        <dbReference type="PROSITE" id="PS50893"/>
    </source>
</evidence>
<evidence type="ECO:0000313" key="3">
    <source>
        <dbReference type="EMBL" id="KAL3672630.1"/>
    </source>
</evidence>
<dbReference type="Gene3D" id="3.40.50.300">
    <property type="entry name" value="P-loop containing nucleotide triphosphate hydrolases"/>
    <property type="match status" value="1"/>
</dbReference>
<dbReference type="PROSITE" id="PS50893">
    <property type="entry name" value="ABC_TRANSPORTER_2"/>
    <property type="match status" value="1"/>
</dbReference>
<evidence type="ECO:0000256" key="1">
    <source>
        <dbReference type="ARBA" id="ARBA00022448"/>
    </source>
</evidence>
<dbReference type="PANTHER" id="PTHR19241">
    <property type="entry name" value="ATP-BINDING CASSETTE TRANSPORTER"/>
    <property type="match status" value="1"/>
</dbReference>
<dbReference type="InterPro" id="IPR027417">
    <property type="entry name" value="P-loop_NTPase"/>
</dbReference>
<dbReference type="InterPro" id="IPR003439">
    <property type="entry name" value="ABC_transporter-like_ATP-bd"/>
</dbReference>
<name>A0ABD3G0H3_9STRA</name>
<organism evidence="3 4">
    <name type="scientific">Phytophthora oleae</name>
    <dbReference type="NCBI Taxonomy" id="2107226"/>
    <lineage>
        <taxon>Eukaryota</taxon>
        <taxon>Sar</taxon>
        <taxon>Stramenopiles</taxon>
        <taxon>Oomycota</taxon>
        <taxon>Peronosporomycetes</taxon>
        <taxon>Peronosporales</taxon>
        <taxon>Peronosporaceae</taxon>
        <taxon>Phytophthora</taxon>
    </lineage>
</organism>
<dbReference type="SUPFAM" id="SSF52540">
    <property type="entry name" value="P-loop containing nucleoside triphosphate hydrolases"/>
    <property type="match status" value="1"/>
</dbReference>
<proteinExistence type="predicted"/>
<sequence>MASGALNDEQPGKPEIGYSSGKALMARSSLALHDHVATRMDAAFGDNQAQIQVRFQDLSLSADIMVKDVAERTMELPTLPNELVKSFRKLRAKKHLVRKQILKNVSGMFNPGTITLVLGQPGPGKSALMKVLSGRFPVKKNIAIEGEMTFNGESLGELPKRLPQFVSYVSQHNKHIATLTVKETLEFAHACCSHEQDEKLMIGSLEENAAAIKVSKAMFKHLPEVVTQQLGLLNCENTVVGDAMLRGVSGGERKRVTTGEMQFGNQQVVFMDKISTGLDSAAAYDIIATQRSFAKKFNKTVVISLLQPSPEIFGLFDNVLILNAGRVMYNEPRDDALSYFEGLGFKRPSHRDVADFLMDLGTNKQAQYKNKLAVIPRTPTEFAEAFTHSDVLTVSKQTSRHRFYRNY</sequence>
<protein>
    <recommendedName>
        <fullName evidence="2">ABC transporter domain-containing protein</fullName>
    </recommendedName>
</protein>
<dbReference type="AlphaFoldDB" id="A0ABD3G0H3"/>
<dbReference type="Pfam" id="PF00005">
    <property type="entry name" value="ABC_tran"/>
    <property type="match status" value="1"/>
</dbReference>